<name>A0AAJ7CAT2_CEPCN</name>
<dbReference type="AlphaFoldDB" id="A0AAJ7CAT2"/>
<dbReference type="RefSeq" id="XP_015605225.1">
    <property type="nucleotide sequence ID" value="XM_015749739.2"/>
</dbReference>
<keyword evidence="1" id="KW-1185">Reference proteome</keyword>
<gene>
    <name evidence="2" type="primary">LOC107272521</name>
</gene>
<dbReference type="Gene3D" id="3.30.1330.30">
    <property type="match status" value="1"/>
</dbReference>
<dbReference type="InterPro" id="IPR029064">
    <property type="entry name" value="Ribosomal_eL30-like_sf"/>
</dbReference>
<reference evidence="2" key="1">
    <citation type="submission" date="2025-08" db="UniProtKB">
        <authorList>
            <consortium name="RefSeq"/>
        </authorList>
    </citation>
    <scope>IDENTIFICATION</scope>
</reference>
<sequence length="125" mass="13817">MICEGFQAVPPPAAMDSGKLPWHLQKELRCQWGNQITCGMLPTLRVLASKGCNSQGFCLVPLNPEMDSASHLQMTLLEAYCREVGIEVVRVTEDALRTAVGKEEQDLSCVLVTTDDNSYFLETPE</sequence>
<protein>
    <submittedName>
        <fullName evidence="2">Uncharacterized protein LOC107272521</fullName>
    </submittedName>
</protein>
<dbReference type="KEGG" id="ccin:107272521"/>
<proteinExistence type="predicted"/>
<dbReference type="CTD" id="35646"/>
<dbReference type="Proteomes" id="UP000694920">
    <property type="component" value="Unplaced"/>
</dbReference>
<evidence type="ECO:0000313" key="2">
    <source>
        <dbReference type="RefSeq" id="XP_015605225.1"/>
    </source>
</evidence>
<accession>A0AAJ7CAT2</accession>
<organism evidence="1 2">
    <name type="scientific">Cephus cinctus</name>
    <name type="common">Wheat stem sawfly</name>
    <dbReference type="NCBI Taxonomy" id="211228"/>
    <lineage>
        <taxon>Eukaryota</taxon>
        <taxon>Metazoa</taxon>
        <taxon>Ecdysozoa</taxon>
        <taxon>Arthropoda</taxon>
        <taxon>Hexapoda</taxon>
        <taxon>Insecta</taxon>
        <taxon>Pterygota</taxon>
        <taxon>Neoptera</taxon>
        <taxon>Endopterygota</taxon>
        <taxon>Hymenoptera</taxon>
        <taxon>Cephoidea</taxon>
        <taxon>Cephidae</taxon>
        <taxon>Cephus</taxon>
    </lineage>
</organism>
<dbReference type="GeneID" id="107272521"/>
<evidence type="ECO:0000313" key="1">
    <source>
        <dbReference type="Proteomes" id="UP000694920"/>
    </source>
</evidence>